<dbReference type="InterPro" id="IPR037883">
    <property type="entry name" value="Knr4/Smi1-like_sf"/>
</dbReference>
<evidence type="ECO:0000259" key="1">
    <source>
        <dbReference type="SMART" id="SM00860"/>
    </source>
</evidence>
<dbReference type="EMBL" id="JBHSGV010000002">
    <property type="protein sequence ID" value="MFC4747029.1"/>
    <property type="molecule type" value="Genomic_DNA"/>
</dbReference>
<dbReference type="SMART" id="SM00860">
    <property type="entry name" value="SMI1_KNR4"/>
    <property type="match status" value="1"/>
</dbReference>
<dbReference type="Gene3D" id="3.40.1580.10">
    <property type="entry name" value="SMI1/KNR4-like"/>
    <property type="match status" value="1"/>
</dbReference>
<dbReference type="InterPro" id="IPR016024">
    <property type="entry name" value="ARM-type_fold"/>
</dbReference>
<evidence type="ECO:0000313" key="3">
    <source>
        <dbReference type="Proteomes" id="UP001595935"/>
    </source>
</evidence>
<dbReference type="Pfam" id="PF09346">
    <property type="entry name" value="SMI1_KNR4"/>
    <property type="match status" value="1"/>
</dbReference>
<keyword evidence="3" id="KW-1185">Reference proteome</keyword>
<dbReference type="InterPro" id="IPR018958">
    <property type="entry name" value="Knr4/Smi1-like_dom"/>
</dbReference>
<protein>
    <submittedName>
        <fullName evidence="2">SMI1/KNR4 family protein</fullName>
    </submittedName>
</protein>
<reference evidence="3" key="1">
    <citation type="journal article" date="2019" name="Int. J. Syst. Evol. Microbiol.">
        <title>The Global Catalogue of Microorganisms (GCM) 10K type strain sequencing project: providing services to taxonomists for standard genome sequencing and annotation.</title>
        <authorList>
            <consortium name="The Broad Institute Genomics Platform"/>
            <consortium name="The Broad Institute Genome Sequencing Center for Infectious Disease"/>
            <person name="Wu L."/>
            <person name="Ma J."/>
        </authorList>
    </citation>
    <scope>NUCLEOTIDE SEQUENCE [LARGE SCALE GENOMIC DNA]</scope>
    <source>
        <strain evidence="3">WYCCWR 13023</strain>
    </source>
</reference>
<name>A0ABV9PAD2_9FLAO</name>
<sequence length="468" mass="54827">MNQETLNQIERIKIKLFLAKETDKDFEVFGADSHEYNLGKTVTEQDILKFENDYKVVLPDSYKAFLQHIGNGGNSYQNAAAGPSYGIFPLGKNIEEFISNNPEKYLNQDCVLHPDMSDEFWEGLTKKIDEDDAISDEDYYEELGEIFSGILPISSQGCTYYNGLVLNGEFKGRIINVDIDRQKPFFTFDSNFLDWYERWLDEITAETSVGYDDLFDYTLGGASKHILEVFGSTDDKEIKLECLSAILRKKEVNLQNLDFLEKEYQSENGDIQKKLLQILTKFDYNRAYSHLIDFVEKDLLTVFQFVFWYAKEKSSDWLEVIKENVSKVNDEETFRFCTYLLKETGIDYGSTLIPFASHSDKAIRVDAYYTLGQLKNKTEYLETFILGLNDKENRVVHITLQALDGVKDRRLLRHYKNIAERFPLEQDYILINLDHRLKEFDLSTETIKRMNFDQSEDEVEKKWFQFWK</sequence>
<proteinExistence type="predicted"/>
<dbReference type="SUPFAM" id="SSF160631">
    <property type="entry name" value="SMI1/KNR4-like"/>
    <property type="match status" value="1"/>
</dbReference>
<comment type="caution">
    <text evidence="2">The sequence shown here is derived from an EMBL/GenBank/DDBJ whole genome shotgun (WGS) entry which is preliminary data.</text>
</comment>
<evidence type="ECO:0000313" key="2">
    <source>
        <dbReference type="EMBL" id="MFC4747029.1"/>
    </source>
</evidence>
<gene>
    <name evidence="2" type="ORF">ACFO5S_06215</name>
</gene>
<dbReference type="RefSeq" id="WP_213255728.1">
    <property type="nucleotide sequence ID" value="NZ_JAGYWA010000002.1"/>
</dbReference>
<dbReference type="SUPFAM" id="SSF48371">
    <property type="entry name" value="ARM repeat"/>
    <property type="match status" value="1"/>
</dbReference>
<feature type="domain" description="Knr4/Smi1-like" evidence="1">
    <location>
        <begin position="41"/>
        <end position="387"/>
    </location>
</feature>
<dbReference type="Proteomes" id="UP001595935">
    <property type="component" value="Unassembled WGS sequence"/>
</dbReference>
<accession>A0ABV9PAD2</accession>
<organism evidence="2 3">
    <name type="scientific">Flavobacterium branchiicola</name>
    <dbReference type="NCBI Taxonomy" id="1114875"/>
    <lineage>
        <taxon>Bacteria</taxon>
        <taxon>Pseudomonadati</taxon>
        <taxon>Bacteroidota</taxon>
        <taxon>Flavobacteriia</taxon>
        <taxon>Flavobacteriales</taxon>
        <taxon>Flavobacteriaceae</taxon>
        <taxon>Flavobacterium</taxon>
    </lineage>
</organism>